<comment type="catalytic activity">
    <reaction evidence="8">
        <text>L-seryl-[protein] + ATP = O-phospho-L-seryl-[protein] + ADP + H(+)</text>
        <dbReference type="Rhea" id="RHEA:17989"/>
        <dbReference type="Rhea" id="RHEA-COMP:9863"/>
        <dbReference type="Rhea" id="RHEA-COMP:11604"/>
        <dbReference type="ChEBI" id="CHEBI:15378"/>
        <dbReference type="ChEBI" id="CHEBI:29999"/>
        <dbReference type="ChEBI" id="CHEBI:30616"/>
        <dbReference type="ChEBI" id="CHEBI:83421"/>
        <dbReference type="ChEBI" id="CHEBI:456216"/>
        <dbReference type="EC" id="2.7.11.1"/>
    </reaction>
</comment>
<dbReference type="InterPro" id="IPR050517">
    <property type="entry name" value="DDR_Repair_Kinase"/>
</dbReference>
<keyword evidence="6 12" id="KW-0418">Kinase</keyword>
<accession>A0A146K646</accession>
<protein>
    <recommendedName>
        <fullName evidence="2">non-specific serine/threonine protein kinase</fullName>
        <ecNumber evidence="2">2.7.11.1</ecNumber>
    </recommendedName>
</protein>
<sequence>QNTEVVQKLLQYYTVQPDNMDVQIMSTIIRSYNTLVILLPSLKTQIKILLPCLLKLTTLHQKKELCIATLDCIGRICVNVHIEQLQSSIIQTLLQLMIKTSELAKPQMFSLYQNQQYSIAQQYKHNIIGFKAFETLHYVAVMLQQQFNTYVPMVNKIIVDNNYQSTVLSTIITINLRHQHVSQEILIAAIQQFKEQVIKQTQSKLLNTFINPPIKNLAVFADLNPDLSVDKFLDVILQKNSGSLFMQFEPLAPQKIGVDALQELQPYPTPEPMPKKDWVCDDIQESEQWRGWLSQLQNSLIKYNPVEVLRYCQELCKNNVKTARNLFNYAFYSFFSDGNLSSDMRTQITSTLKNTLNSKSIPKDILQQFLDLVEFFEHNGEQLQSNVLSDVKLGNISEACFAYARCLRYREQDYQQSPMSTMDILIRINKRLGNHESSKGVIFIELQRLNQTGIQLLFEIIVKRSKMLFKEMKESQISDYVSYISSNFNAALYNEVKNVAISAARTQKSLHEGTLGGIFIECRPIFAGLKSKILQCDYQQMSNYLVQLILLLTKQILGIEGEKAELIVTEVIKVVIRILKEPFKANFGPKPQWFEILNWYEKALEGYKEQIAINERILINNVNDPFKFKEVLKNHQALLCQKISCLYHLGCYHDVILEAQNYSTFMKQFQQKEEIYKLEKYVNQFNALIAKYCVYSSIEIQEGDISQWLQSLDSTMLSQRLLIQAIHHVQKNELKTAQELVGKLVEICISPIIAGTLESYERAYDNIIQLQQAIELQEVIDYKQKNLPLRALSLTMNPLQNAEQMVEKLQLKSIWVRRLANLYQDLDTWIGVLRVRQLLIDKTESIPVYLSFAIKCMASGRLYLAKNTLEQLLGCKPEKKLQFLFNRQTQQFYSSMPSLQDIPEITSNKYEVIYTYCKYLFHESDPASKVTAFVYLMRLSESIKQLATPNVELLQRIFIRLAQWFVELIQVIQPELQLLQMDTSIDQQTEFKIIDRSAVDGLFNGLEKFIENTESDQSQSDAQSLSATFTRNTTASSSRILCGKMVQEIVQVSNQSEIESVMPGYISARQALNWFEQAEKVQKESVKVQRCISHATSFIVELIQNKEANEQDKQQLEQIKKLKLDYLEKSLQSHFKCMKFKEIRLPSALRLLTLWFQYGNEATVEQAFINGLAALDIDYWIEVVPQLIARSTSSNKKIKYLIQQLLIQIGLKHPQLLIYPLMVATKRDQINQQSEALSILDQIRRAHLNEVDQTVQIGQELTRIAITWPEQCMDGLFQAIFNYNNDKKPIDFLNSVAILQQQFDQPAETPSEESFCSQYIEQFKQGWELLKKGLLNNDLQSTEQSRSVLFDLHTRLKNDISKQFIIELPHVSPVLSKIDQSVVELPGSNQGQKITKFLLKMNVIASKQRPRKIAIVANDGEIYAYLLKGREDQRQDERVMQLLGLINQLLQGEQFSQKHQLFINRYPCVPIGKNTGLLFWVPKSDTVNDLVKNYRIQKLFQDNSEDKQLQARAANYTQLSLVQKIDTFKFVFQFCPGLDLRATFWEQAVSSENWLQKRTNYTVSLAVMSMVGYILGLGDRHPANIMINRSSGQILHIDYGDCFEACQRRSKLPEKIPFRLTRILVNAMEVCGTNGLFLKACETTMKVLRNNKDSILAILQTFIYDPLLGWKAMHGSLPEFEDQTVVKKRDDDGLTGISPLEVVKRIENKLVGRDFEGYGQLEIDDQVQALIKQAQNLENLCQLYFGWCPLW</sequence>
<dbReference type="InterPro" id="IPR014009">
    <property type="entry name" value="PIK_FAT"/>
</dbReference>
<evidence type="ECO:0000256" key="6">
    <source>
        <dbReference type="ARBA" id="ARBA00022777"/>
    </source>
</evidence>
<evidence type="ECO:0000256" key="5">
    <source>
        <dbReference type="ARBA" id="ARBA00022741"/>
    </source>
</evidence>
<dbReference type="Pfam" id="PF00454">
    <property type="entry name" value="PI3_PI4_kinase"/>
    <property type="match status" value="1"/>
</dbReference>
<keyword evidence="5" id="KW-0547">Nucleotide-binding</keyword>
<dbReference type="SUPFAM" id="SSF48371">
    <property type="entry name" value="ARM repeat"/>
    <property type="match status" value="1"/>
</dbReference>
<dbReference type="InterPro" id="IPR018936">
    <property type="entry name" value="PI3/4_kinase_CS"/>
</dbReference>
<dbReference type="PROSITE" id="PS51189">
    <property type="entry name" value="FAT"/>
    <property type="match status" value="1"/>
</dbReference>
<evidence type="ECO:0000256" key="1">
    <source>
        <dbReference type="ARBA" id="ARBA00011031"/>
    </source>
</evidence>
<dbReference type="Pfam" id="PF02260">
    <property type="entry name" value="FATC"/>
    <property type="match status" value="1"/>
</dbReference>
<evidence type="ECO:0000256" key="3">
    <source>
        <dbReference type="ARBA" id="ARBA00022679"/>
    </source>
</evidence>
<dbReference type="InterPro" id="IPR036738">
    <property type="entry name" value="FRB_sf"/>
</dbReference>
<feature type="domain" description="PI3K/PI4K catalytic" evidence="9">
    <location>
        <begin position="1397"/>
        <end position="1709"/>
    </location>
</feature>
<comment type="similarity">
    <text evidence="1">Belongs to the PI3/PI4-kinase family.</text>
</comment>
<dbReference type="SMART" id="SM00146">
    <property type="entry name" value="PI3Kc"/>
    <property type="match status" value="1"/>
</dbReference>
<dbReference type="GO" id="GO:0004674">
    <property type="term" value="F:protein serine/threonine kinase activity"/>
    <property type="evidence" value="ECO:0007669"/>
    <property type="project" value="UniProtKB-EC"/>
</dbReference>
<dbReference type="PROSITE" id="PS50290">
    <property type="entry name" value="PI3_4_KINASE_3"/>
    <property type="match status" value="1"/>
</dbReference>
<evidence type="ECO:0000256" key="8">
    <source>
        <dbReference type="ARBA" id="ARBA00048679"/>
    </source>
</evidence>
<evidence type="ECO:0000259" key="11">
    <source>
        <dbReference type="PROSITE" id="PS51190"/>
    </source>
</evidence>
<dbReference type="InterPro" id="IPR009076">
    <property type="entry name" value="FRB_dom"/>
</dbReference>
<evidence type="ECO:0000256" key="7">
    <source>
        <dbReference type="ARBA" id="ARBA00022840"/>
    </source>
</evidence>
<dbReference type="GO" id="GO:0031931">
    <property type="term" value="C:TORC1 complex"/>
    <property type="evidence" value="ECO:0007669"/>
    <property type="project" value="TreeGrafter"/>
</dbReference>
<dbReference type="PANTHER" id="PTHR11139:SF9">
    <property type="entry name" value="SERINE_THREONINE-PROTEIN KINASE MTOR"/>
    <property type="match status" value="1"/>
</dbReference>
<feature type="domain" description="FAT" evidence="10">
    <location>
        <begin position="654"/>
        <end position="1227"/>
    </location>
</feature>
<dbReference type="InterPro" id="IPR003151">
    <property type="entry name" value="PIK-rel_kinase_FAT"/>
</dbReference>
<dbReference type="SUPFAM" id="SSF47212">
    <property type="entry name" value="FKBP12-rapamycin-binding domain of FKBP-rapamycin-associated protein (FRAP)"/>
    <property type="match status" value="1"/>
</dbReference>
<dbReference type="SMART" id="SM01343">
    <property type="entry name" value="FATC"/>
    <property type="match status" value="1"/>
</dbReference>
<organism evidence="12">
    <name type="scientific">Trepomonas sp. PC1</name>
    <dbReference type="NCBI Taxonomy" id="1076344"/>
    <lineage>
        <taxon>Eukaryota</taxon>
        <taxon>Metamonada</taxon>
        <taxon>Diplomonadida</taxon>
        <taxon>Hexamitidae</taxon>
        <taxon>Hexamitinae</taxon>
        <taxon>Trepomonas</taxon>
    </lineage>
</organism>
<reference evidence="12" key="1">
    <citation type="submission" date="2015-07" db="EMBL/GenBank/DDBJ databases">
        <title>Adaptation to a free-living lifestyle via gene acquisitions in the diplomonad Trepomonas sp. PC1.</title>
        <authorList>
            <person name="Xu F."/>
            <person name="Jerlstrom-Hultqvist J."/>
            <person name="Kolisko M."/>
            <person name="Simpson A.G.B."/>
            <person name="Roger A.J."/>
            <person name="Svard S.G."/>
            <person name="Andersson J.O."/>
        </authorList>
    </citation>
    <scope>NUCLEOTIDE SEQUENCE</scope>
    <source>
        <strain evidence="12">PC1</strain>
    </source>
</reference>
<dbReference type="CDD" id="cd05169">
    <property type="entry name" value="PIKKc_TOR"/>
    <property type="match status" value="1"/>
</dbReference>
<dbReference type="GO" id="GO:0031929">
    <property type="term" value="P:TOR signaling"/>
    <property type="evidence" value="ECO:0007669"/>
    <property type="project" value="TreeGrafter"/>
</dbReference>
<dbReference type="PROSITE" id="PS00916">
    <property type="entry name" value="PI3_4_KINASE_2"/>
    <property type="match status" value="1"/>
</dbReference>
<dbReference type="SMART" id="SM01345">
    <property type="entry name" value="Rapamycin_bind"/>
    <property type="match status" value="1"/>
</dbReference>
<keyword evidence="7" id="KW-0067">ATP-binding</keyword>
<feature type="non-terminal residue" evidence="12">
    <location>
        <position position="1"/>
    </location>
</feature>
<dbReference type="Gene3D" id="3.30.1010.10">
    <property type="entry name" value="Phosphatidylinositol 3-kinase Catalytic Subunit, Chain A, domain 4"/>
    <property type="match status" value="1"/>
</dbReference>
<evidence type="ECO:0000313" key="12">
    <source>
        <dbReference type="EMBL" id="JAP92313.1"/>
    </source>
</evidence>
<name>A0A146K646_9EUKA</name>
<dbReference type="GO" id="GO:0016242">
    <property type="term" value="P:negative regulation of macroautophagy"/>
    <property type="evidence" value="ECO:0007669"/>
    <property type="project" value="TreeGrafter"/>
</dbReference>
<dbReference type="EMBL" id="GDID01004293">
    <property type="protein sequence ID" value="JAP92313.1"/>
    <property type="molecule type" value="Transcribed_RNA"/>
</dbReference>
<dbReference type="GO" id="GO:0005634">
    <property type="term" value="C:nucleus"/>
    <property type="evidence" value="ECO:0007669"/>
    <property type="project" value="TreeGrafter"/>
</dbReference>
<dbReference type="GO" id="GO:0031932">
    <property type="term" value="C:TORC2 complex"/>
    <property type="evidence" value="ECO:0007669"/>
    <property type="project" value="TreeGrafter"/>
</dbReference>
<feature type="domain" description="FATC" evidence="11">
    <location>
        <begin position="1719"/>
        <end position="1751"/>
    </location>
</feature>
<dbReference type="GO" id="GO:0044877">
    <property type="term" value="F:protein-containing complex binding"/>
    <property type="evidence" value="ECO:0007669"/>
    <property type="project" value="InterPro"/>
</dbReference>
<evidence type="ECO:0000259" key="10">
    <source>
        <dbReference type="PROSITE" id="PS51189"/>
    </source>
</evidence>
<dbReference type="SUPFAM" id="SSF56112">
    <property type="entry name" value="Protein kinase-like (PK-like)"/>
    <property type="match status" value="1"/>
</dbReference>
<dbReference type="PROSITE" id="PS51190">
    <property type="entry name" value="FATC"/>
    <property type="match status" value="1"/>
</dbReference>
<dbReference type="EC" id="2.7.11.1" evidence="2"/>
<dbReference type="InterPro" id="IPR003152">
    <property type="entry name" value="FATC_dom"/>
</dbReference>
<dbReference type="GO" id="GO:0005524">
    <property type="term" value="F:ATP binding"/>
    <property type="evidence" value="ECO:0007669"/>
    <property type="project" value="UniProtKB-KW"/>
</dbReference>
<evidence type="ECO:0000256" key="2">
    <source>
        <dbReference type="ARBA" id="ARBA00012513"/>
    </source>
</evidence>
<keyword evidence="4" id="KW-0677">Repeat</keyword>
<dbReference type="Gene3D" id="1.10.1070.11">
    <property type="entry name" value="Phosphatidylinositol 3-/4-kinase, catalytic domain"/>
    <property type="match status" value="1"/>
</dbReference>
<dbReference type="PANTHER" id="PTHR11139">
    <property type="entry name" value="ATAXIA TELANGIECTASIA MUTATED ATM -RELATED"/>
    <property type="match status" value="1"/>
</dbReference>
<gene>
    <name evidence="12" type="ORF">TPC1_15788</name>
</gene>
<evidence type="ECO:0000256" key="4">
    <source>
        <dbReference type="ARBA" id="ARBA00022737"/>
    </source>
</evidence>
<dbReference type="Pfam" id="PF02259">
    <property type="entry name" value="FAT"/>
    <property type="match status" value="1"/>
</dbReference>
<dbReference type="GO" id="GO:0005737">
    <property type="term" value="C:cytoplasm"/>
    <property type="evidence" value="ECO:0007669"/>
    <property type="project" value="TreeGrafter"/>
</dbReference>
<dbReference type="InterPro" id="IPR000403">
    <property type="entry name" value="PI3/4_kinase_cat_dom"/>
</dbReference>
<dbReference type="InterPro" id="IPR011009">
    <property type="entry name" value="Kinase-like_dom_sf"/>
</dbReference>
<dbReference type="InterPro" id="IPR016024">
    <property type="entry name" value="ARM-type_fold"/>
</dbReference>
<evidence type="ECO:0000259" key="9">
    <source>
        <dbReference type="PROSITE" id="PS50290"/>
    </source>
</evidence>
<dbReference type="InterPro" id="IPR036940">
    <property type="entry name" value="PI3/4_kinase_cat_sf"/>
</dbReference>
<dbReference type="Pfam" id="PF08771">
    <property type="entry name" value="FRB_dom"/>
    <property type="match status" value="1"/>
</dbReference>
<dbReference type="InterPro" id="IPR026683">
    <property type="entry name" value="TOR_cat"/>
</dbReference>
<proteinExistence type="inferred from homology"/>
<keyword evidence="3" id="KW-0808">Transferase</keyword>